<evidence type="ECO:0008006" key="4">
    <source>
        <dbReference type="Google" id="ProtNLM"/>
    </source>
</evidence>
<dbReference type="Proteomes" id="UP000005824">
    <property type="component" value="Unassembled WGS sequence"/>
</dbReference>
<feature type="transmembrane region" description="Helical" evidence="1">
    <location>
        <begin position="86"/>
        <end position="111"/>
    </location>
</feature>
<keyword evidence="1" id="KW-0812">Transmembrane</keyword>
<keyword evidence="1" id="KW-1133">Transmembrane helix</keyword>
<keyword evidence="3" id="KW-1185">Reference proteome</keyword>
<sequence length="504" mass="55723">MFSVPRSEKWTLADRLDFEALVAADERATDLAAIAARDARLWEEKIAPSLNAEERSNRATVFHRWLEARRPGEILPGKWFTSTSRWFNASAILAGLVLGFAVASGALYYAGERPVNIAVFLAVTVGVQWILLLWTLVVMLSSGIRATSQHLLARLGEGIGQALASVADHLSGERRMRLRAELATLRQLSGRNLQPLVWTPLLALQSFGVFWNAGVLLALLARVLFTDVAFGWESTVANSPNGMYALVKALATPWLLFGLNFCPSLEQVEHSWFHYQSGMAALDRGATVSWWPWLILFVFVYGMIPRSLLRTYFRTRMRLAMRQLSFDEPRHRAAWHRLTGPVIHSNRPVSEATPSSQHGFTATSVTRAQIGCLLVDTSLVSAKGEIEQWVAKQLGWKLACSEVVEVDYPSGNDAALARVAATLPAAPCWLIAVPAPFTAFSAFTQFAARVGALTNETTKSEGFVVVVALDAQGKPKAPDPEWMRYWSDFLRAEETGCVTFSYAP</sequence>
<comment type="caution">
    <text evidence="2">The sequence shown here is derived from an EMBL/GenBank/DDBJ whole genome shotgun (WGS) entry which is preliminary data.</text>
</comment>
<dbReference type="STRING" id="497964.CfE428DRAFT_2510"/>
<evidence type="ECO:0000256" key="1">
    <source>
        <dbReference type="SAM" id="Phobius"/>
    </source>
</evidence>
<protein>
    <recommendedName>
        <fullName evidence="4">DUF2868 domain-containing protein</fullName>
    </recommendedName>
</protein>
<dbReference type="EMBL" id="ABVL01000006">
    <property type="protein sequence ID" value="EDY19921.1"/>
    <property type="molecule type" value="Genomic_DNA"/>
</dbReference>
<organism evidence="2 3">
    <name type="scientific">Chthoniobacter flavus Ellin428</name>
    <dbReference type="NCBI Taxonomy" id="497964"/>
    <lineage>
        <taxon>Bacteria</taxon>
        <taxon>Pseudomonadati</taxon>
        <taxon>Verrucomicrobiota</taxon>
        <taxon>Spartobacteria</taxon>
        <taxon>Chthoniobacterales</taxon>
        <taxon>Chthoniobacteraceae</taxon>
        <taxon>Chthoniobacter</taxon>
    </lineage>
</organism>
<name>B4D0Q9_9BACT</name>
<accession>B4D0Q9</accession>
<dbReference type="InParanoid" id="B4D0Q9"/>
<dbReference type="Pfam" id="PF11067">
    <property type="entry name" value="DUF2868"/>
    <property type="match status" value="1"/>
</dbReference>
<reference evidence="2 3" key="1">
    <citation type="journal article" date="2011" name="J. Bacteriol.">
        <title>Genome sequence of Chthoniobacter flavus Ellin428, an aerobic heterotrophic soil bacterium.</title>
        <authorList>
            <person name="Kant R."/>
            <person name="van Passel M.W."/>
            <person name="Palva A."/>
            <person name="Lucas S."/>
            <person name="Lapidus A."/>
            <person name="Glavina Del Rio T."/>
            <person name="Dalin E."/>
            <person name="Tice H."/>
            <person name="Bruce D."/>
            <person name="Goodwin L."/>
            <person name="Pitluck S."/>
            <person name="Larimer F.W."/>
            <person name="Land M.L."/>
            <person name="Hauser L."/>
            <person name="Sangwan P."/>
            <person name="de Vos W.M."/>
            <person name="Janssen P.H."/>
            <person name="Smidt H."/>
        </authorList>
    </citation>
    <scope>NUCLEOTIDE SEQUENCE [LARGE SCALE GENOMIC DNA]</scope>
    <source>
        <strain evidence="2 3">Ellin428</strain>
    </source>
</reference>
<feature type="transmembrane region" description="Helical" evidence="1">
    <location>
        <begin position="290"/>
        <end position="309"/>
    </location>
</feature>
<dbReference type="AlphaFoldDB" id="B4D0Q9"/>
<evidence type="ECO:0000313" key="3">
    <source>
        <dbReference type="Proteomes" id="UP000005824"/>
    </source>
</evidence>
<dbReference type="eggNOG" id="ENOG5032R7W">
    <property type="taxonomic scope" value="Bacteria"/>
</dbReference>
<dbReference type="InterPro" id="IPR021296">
    <property type="entry name" value="DUF2868"/>
</dbReference>
<evidence type="ECO:0000313" key="2">
    <source>
        <dbReference type="EMBL" id="EDY19921.1"/>
    </source>
</evidence>
<feature type="transmembrane region" description="Helical" evidence="1">
    <location>
        <begin position="196"/>
        <end position="225"/>
    </location>
</feature>
<proteinExistence type="predicted"/>
<keyword evidence="1" id="KW-0472">Membrane</keyword>
<gene>
    <name evidence="2" type="ORF">CfE428DRAFT_2510</name>
</gene>
<feature type="transmembrane region" description="Helical" evidence="1">
    <location>
        <begin position="117"/>
        <end position="140"/>
    </location>
</feature>